<keyword evidence="5" id="KW-0677">Repeat</keyword>
<evidence type="ECO:0000256" key="4">
    <source>
        <dbReference type="ARBA" id="ARBA00022692"/>
    </source>
</evidence>
<evidence type="ECO:0008006" key="12">
    <source>
        <dbReference type="Google" id="ProtNLM"/>
    </source>
</evidence>
<dbReference type="InterPro" id="IPR050391">
    <property type="entry name" value="Mito_Metabolite_Transporter"/>
</dbReference>
<dbReference type="InterPro" id="IPR018108">
    <property type="entry name" value="MCP_transmembrane"/>
</dbReference>
<keyword evidence="3 9" id="KW-0813">Transport</keyword>
<evidence type="ECO:0000256" key="7">
    <source>
        <dbReference type="ARBA" id="ARBA00023136"/>
    </source>
</evidence>
<evidence type="ECO:0000256" key="8">
    <source>
        <dbReference type="PROSITE-ProRule" id="PRU00282"/>
    </source>
</evidence>
<proteinExistence type="inferred from homology"/>
<dbReference type="OrthoDB" id="448427at2759"/>
<dbReference type="Pfam" id="PF00153">
    <property type="entry name" value="Mito_carr"/>
    <property type="match status" value="1"/>
</dbReference>
<keyword evidence="6" id="KW-1133">Transmembrane helix</keyword>
<feature type="repeat" description="Solcar" evidence="8">
    <location>
        <begin position="1"/>
        <end position="68"/>
    </location>
</feature>
<keyword evidence="4 8" id="KW-0812">Transmembrane</keyword>
<comment type="similarity">
    <text evidence="2 9">Belongs to the mitochondrial carrier (TC 2.A.29) family.</text>
</comment>
<reference evidence="10 11" key="1">
    <citation type="journal article" date="2015" name="Genome Biol.">
        <title>Comparative genomics of Steinernema reveals deeply conserved gene regulatory networks.</title>
        <authorList>
            <person name="Dillman A.R."/>
            <person name="Macchietto M."/>
            <person name="Porter C.F."/>
            <person name="Rogers A."/>
            <person name="Williams B."/>
            <person name="Antoshechkin I."/>
            <person name="Lee M.M."/>
            <person name="Goodwin Z."/>
            <person name="Lu X."/>
            <person name="Lewis E.E."/>
            <person name="Goodrich-Blair H."/>
            <person name="Stock S.P."/>
            <person name="Adams B.J."/>
            <person name="Sternberg P.W."/>
            <person name="Mortazavi A."/>
        </authorList>
    </citation>
    <scope>NUCLEOTIDE SEQUENCE [LARGE SCALE GENOMIC DNA]</scope>
    <source>
        <strain evidence="10 11">ALL</strain>
    </source>
</reference>
<evidence type="ECO:0000256" key="1">
    <source>
        <dbReference type="ARBA" id="ARBA00004141"/>
    </source>
</evidence>
<accession>A0A4U8UV25</accession>
<comment type="caution">
    <text evidence="10">The sequence shown here is derived from an EMBL/GenBank/DDBJ whole genome shotgun (WGS) entry which is preliminary data.</text>
</comment>
<dbReference type="PROSITE" id="PS50920">
    <property type="entry name" value="SOLCAR"/>
    <property type="match status" value="1"/>
</dbReference>
<dbReference type="Proteomes" id="UP000298663">
    <property type="component" value="Unassembled WGS sequence"/>
</dbReference>
<evidence type="ECO:0000256" key="2">
    <source>
        <dbReference type="ARBA" id="ARBA00006375"/>
    </source>
</evidence>
<evidence type="ECO:0000313" key="10">
    <source>
        <dbReference type="EMBL" id="TMS36814.1"/>
    </source>
</evidence>
<dbReference type="EMBL" id="AZBU02000001">
    <property type="protein sequence ID" value="TMS36814.1"/>
    <property type="molecule type" value="Genomic_DNA"/>
</dbReference>
<comment type="subcellular location">
    <subcellularLocation>
        <location evidence="1">Membrane</location>
        <topology evidence="1">Multi-pass membrane protein</topology>
    </subcellularLocation>
</comment>
<evidence type="ECO:0000256" key="5">
    <source>
        <dbReference type="ARBA" id="ARBA00022737"/>
    </source>
</evidence>
<reference evidence="10 11" key="2">
    <citation type="journal article" date="2019" name="G3 (Bethesda)">
        <title>Hybrid Assembly of the Genome of the Entomopathogenic Nematode Steinernema carpocapsae Identifies the X-Chromosome.</title>
        <authorList>
            <person name="Serra L."/>
            <person name="Macchietto M."/>
            <person name="Macias-Munoz A."/>
            <person name="McGill C.J."/>
            <person name="Rodriguez I.M."/>
            <person name="Rodriguez B."/>
            <person name="Murad R."/>
            <person name="Mortazavi A."/>
        </authorList>
    </citation>
    <scope>NUCLEOTIDE SEQUENCE [LARGE SCALE GENOMIC DNA]</scope>
    <source>
        <strain evidence="10 11">ALL</strain>
    </source>
</reference>
<evidence type="ECO:0000256" key="9">
    <source>
        <dbReference type="RuleBase" id="RU000488"/>
    </source>
</evidence>
<sequence>MDQLRHRHDYTLHGNTGTPIYKGSIDCLMHIVRTEGFFALYRGFIPIYIRMAPWSLTFWISYEKIRQLTGAPSF</sequence>
<evidence type="ECO:0000313" key="11">
    <source>
        <dbReference type="Proteomes" id="UP000298663"/>
    </source>
</evidence>
<dbReference type="GO" id="GO:0016020">
    <property type="term" value="C:membrane"/>
    <property type="evidence" value="ECO:0007669"/>
    <property type="project" value="UniProtKB-SubCell"/>
</dbReference>
<organism evidence="10 11">
    <name type="scientific">Steinernema carpocapsae</name>
    <name type="common">Entomopathogenic nematode</name>
    <dbReference type="NCBI Taxonomy" id="34508"/>
    <lineage>
        <taxon>Eukaryota</taxon>
        <taxon>Metazoa</taxon>
        <taxon>Ecdysozoa</taxon>
        <taxon>Nematoda</taxon>
        <taxon>Chromadorea</taxon>
        <taxon>Rhabditida</taxon>
        <taxon>Tylenchina</taxon>
        <taxon>Panagrolaimomorpha</taxon>
        <taxon>Strongyloidoidea</taxon>
        <taxon>Steinernematidae</taxon>
        <taxon>Steinernema</taxon>
    </lineage>
</organism>
<dbReference type="Gene3D" id="1.50.40.10">
    <property type="entry name" value="Mitochondrial carrier domain"/>
    <property type="match status" value="1"/>
</dbReference>
<dbReference type="InterPro" id="IPR023395">
    <property type="entry name" value="MCP_dom_sf"/>
</dbReference>
<keyword evidence="7 8" id="KW-0472">Membrane</keyword>
<dbReference type="PANTHER" id="PTHR45618">
    <property type="entry name" value="MITOCHONDRIAL DICARBOXYLATE CARRIER-RELATED"/>
    <property type="match status" value="1"/>
</dbReference>
<protein>
    <recommendedName>
        <fullName evidence="12">Mitochondrial carrier protein</fullName>
    </recommendedName>
</protein>
<dbReference type="AlphaFoldDB" id="A0A4U8UV25"/>
<keyword evidence="11" id="KW-1185">Reference proteome</keyword>
<name>A0A4U8UV25_STECR</name>
<dbReference type="SUPFAM" id="SSF103506">
    <property type="entry name" value="Mitochondrial carrier"/>
    <property type="match status" value="1"/>
</dbReference>
<gene>
    <name evidence="10" type="ORF">L596_003894</name>
</gene>
<evidence type="ECO:0000256" key="3">
    <source>
        <dbReference type="ARBA" id="ARBA00022448"/>
    </source>
</evidence>
<evidence type="ECO:0000256" key="6">
    <source>
        <dbReference type="ARBA" id="ARBA00022989"/>
    </source>
</evidence>